<dbReference type="EnsemblMetazoa" id="tetur54g00050.1">
    <property type="protein sequence ID" value="tetur54g00050.1"/>
    <property type="gene ID" value="tetur54g00050"/>
</dbReference>
<evidence type="ECO:0000256" key="1">
    <source>
        <dbReference type="SAM" id="MobiDB-lite"/>
    </source>
</evidence>
<dbReference type="Proteomes" id="UP000015104">
    <property type="component" value="Unassembled WGS sequence"/>
</dbReference>
<dbReference type="EMBL" id="CAEY01001460">
    <property type="status" value="NOT_ANNOTATED_CDS"/>
    <property type="molecule type" value="Genomic_DNA"/>
</dbReference>
<sequence>MPENDKENVNSSTPNIPTDSDNVSPPPTSESVTPTIPNANLNNSLEVYRDPKLDDLLHPRLNISPTPGTHNKNDELSDLHKMDNGDDTLSSVNDLSTVSVTDNLPNLLDYLDADDLLDLPGLDPFGNQPNTITSRGAMVLATLARDVIKVRLEEINQKSVVKVKDAALQTDC</sequence>
<reference evidence="2" key="2">
    <citation type="submission" date="2015-06" db="UniProtKB">
        <authorList>
            <consortium name="EnsemblMetazoa"/>
        </authorList>
    </citation>
    <scope>IDENTIFICATION</scope>
</reference>
<evidence type="ECO:0000313" key="2">
    <source>
        <dbReference type="EnsemblMetazoa" id="tetur54g00050.1"/>
    </source>
</evidence>
<name>T1L5U3_TETUR</name>
<feature type="compositionally biased region" description="Polar residues" evidence="1">
    <location>
        <begin position="9"/>
        <end position="23"/>
    </location>
</feature>
<accession>T1L5U3</accession>
<feature type="region of interest" description="Disordered" evidence="1">
    <location>
        <begin position="1"/>
        <end position="43"/>
    </location>
</feature>
<dbReference type="AlphaFoldDB" id="T1L5U3"/>
<keyword evidence="3" id="KW-1185">Reference proteome</keyword>
<reference evidence="3" key="1">
    <citation type="submission" date="2011-08" db="EMBL/GenBank/DDBJ databases">
        <authorList>
            <person name="Rombauts S."/>
        </authorList>
    </citation>
    <scope>NUCLEOTIDE SEQUENCE</scope>
    <source>
        <strain evidence="3">London</strain>
    </source>
</reference>
<proteinExistence type="predicted"/>
<protein>
    <submittedName>
        <fullName evidence="2">Uncharacterized protein</fullName>
    </submittedName>
</protein>
<organism evidence="2 3">
    <name type="scientific">Tetranychus urticae</name>
    <name type="common">Two-spotted spider mite</name>
    <dbReference type="NCBI Taxonomy" id="32264"/>
    <lineage>
        <taxon>Eukaryota</taxon>
        <taxon>Metazoa</taxon>
        <taxon>Ecdysozoa</taxon>
        <taxon>Arthropoda</taxon>
        <taxon>Chelicerata</taxon>
        <taxon>Arachnida</taxon>
        <taxon>Acari</taxon>
        <taxon>Acariformes</taxon>
        <taxon>Trombidiformes</taxon>
        <taxon>Prostigmata</taxon>
        <taxon>Eleutherengona</taxon>
        <taxon>Raphignathae</taxon>
        <taxon>Tetranychoidea</taxon>
        <taxon>Tetranychidae</taxon>
        <taxon>Tetranychus</taxon>
    </lineage>
</organism>
<feature type="region of interest" description="Disordered" evidence="1">
    <location>
        <begin position="58"/>
        <end position="87"/>
    </location>
</feature>
<evidence type="ECO:0000313" key="3">
    <source>
        <dbReference type="Proteomes" id="UP000015104"/>
    </source>
</evidence>
<dbReference type="HOGENOM" id="CLU_1557270_0_0_1"/>
<feature type="compositionally biased region" description="Basic and acidic residues" evidence="1">
    <location>
        <begin position="71"/>
        <end position="84"/>
    </location>
</feature>